<dbReference type="Pfam" id="PF12833">
    <property type="entry name" value="HTH_18"/>
    <property type="match status" value="1"/>
</dbReference>
<evidence type="ECO:0000256" key="3">
    <source>
        <dbReference type="ARBA" id="ARBA00023163"/>
    </source>
</evidence>
<protein>
    <submittedName>
        <fullName evidence="5">AraC family transcriptional regulator</fullName>
    </submittedName>
</protein>
<keyword evidence="2" id="KW-0238">DNA-binding</keyword>
<name>A0ABY4GRV4_9BACI</name>
<keyword evidence="6" id="KW-1185">Reference proteome</keyword>
<organism evidence="5 6">
    <name type="scientific">Gracilibacillus salinarum</name>
    <dbReference type="NCBI Taxonomy" id="2932255"/>
    <lineage>
        <taxon>Bacteria</taxon>
        <taxon>Bacillati</taxon>
        <taxon>Bacillota</taxon>
        <taxon>Bacilli</taxon>
        <taxon>Bacillales</taxon>
        <taxon>Bacillaceae</taxon>
        <taxon>Gracilibacillus</taxon>
    </lineage>
</organism>
<dbReference type="PANTHER" id="PTHR43280">
    <property type="entry name" value="ARAC-FAMILY TRANSCRIPTIONAL REGULATOR"/>
    <property type="match status" value="1"/>
</dbReference>
<dbReference type="RefSeq" id="WP_244747315.1">
    <property type="nucleotide sequence ID" value="NZ_CP095071.1"/>
</dbReference>
<feature type="domain" description="HTH araC/xylS-type" evidence="4">
    <location>
        <begin position="175"/>
        <end position="272"/>
    </location>
</feature>
<dbReference type="InterPro" id="IPR009057">
    <property type="entry name" value="Homeodomain-like_sf"/>
</dbReference>
<dbReference type="Gene3D" id="1.10.10.60">
    <property type="entry name" value="Homeodomain-like"/>
    <property type="match status" value="2"/>
</dbReference>
<dbReference type="PANTHER" id="PTHR43280:SF28">
    <property type="entry name" value="HTH-TYPE TRANSCRIPTIONAL ACTIVATOR RHAS"/>
    <property type="match status" value="1"/>
</dbReference>
<dbReference type="PROSITE" id="PS01124">
    <property type="entry name" value="HTH_ARAC_FAMILY_2"/>
    <property type="match status" value="1"/>
</dbReference>
<dbReference type="InterPro" id="IPR003313">
    <property type="entry name" value="AraC-bd"/>
</dbReference>
<dbReference type="SUPFAM" id="SSF46689">
    <property type="entry name" value="Homeodomain-like"/>
    <property type="match status" value="2"/>
</dbReference>
<evidence type="ECO:0000256" key="2">
    <source>
        <dbReference type="ARBA" id="ARBA00023125"/>
    </source>
</evidence>
<evidence type="ECO:0000313" key="5">
    <source>
        <dbReference type="EMBL" id="UOQ86926.1"/>
    </source>
</evidence>
<dbReference type="EMBL" id="CP095071">
    <property type="protein sequence ID" value="UOQ86926.1"/>
    <property type="molecule type" value="Genomic_DNA"/>
</dbReference>
<dbReference type="SUPFAM" id="SSF51182">
    <property type="entry name" value="RmlC-like cupins"/>
    <property type="match status" value="1"/>
</dbReference>
<gene>
    <name evidence="5" type="ORF">MUN87_08600</name>
</gene>
<dbReference type="Gene3D" id="2.60.120.10">
    <property type="entry name" value="Jelly Rolls"/>
    <property type="match status" value="1"/>
</dbReference>
<keyword evidence="1" id="KW-0805">Transcription regulation</keyword>
<proteinExistence type="predicted"/>
<dbReference type="InterPro" id="IPR018060">
    <property type="entry name" value="HTH_AraC"/>
</dbReference>
<dbReference type="SMART" id="SM00342">
    <property type="entry name" value="HTH_ARAC"/>
    <property type="match status" value="1"/>
</dbReference>
<dbReference type="Pfam" id="PF02311">
    <property type="entry name" value="AraC_binding"/>
    <property type="match status" value="1"/>
</dbReference>
<sequence>MGLLRDNQLQLLWTARIDYTANSAVSLHQHTDCYQLLVVLTGNGHIFTNGKRQHVNRDSVYLFKIGDSHRFYFTDACKTIDFKFKILDRELEKEISKEQVKEDCPVAELEEFKKWHHLARHIAEDSDALAWNRIDSGFKSTFISLVEKSKNRKRSAISTAKDQGIITCPGKASKHPIVQYVEANYAAKITLNLLAEMYNYNPKYIIKIFQNEVGMPPIQYLQEVRLYYARYYLEFTSLTVTEIAESIGWTSPYFSKLFKNVEGRSPREYRTFFVQYVGKDINMSKEFNNKWRISMPKS</sequence>
<dbReference type="CDD" id="cd02208">
    <property type="entry name" value="cupin_RmlC-like"/>
    <property type="match status" value="1"/>
</dbReference>
<dbReference type="InterPro" id="IPR011051">
    <property type="entry name" value="RmlC_Cupin_sf"/>
</dbReference>
<dbReference type="InterPro" id="IPR014710">
    <property type="entry name" value="RmlC-like_jellyroll"/>
</dbReference>
<evidence type="ECO:0000256" key="1">
    <source>
        <dbReference type="ARBA" id="ARBA00023015"/>
    </source>
</evidence>
<reference evidence="5 6" key="1">
    <citation type="submission" date="2022-04" db="EMBL/GenBank/DDBJ databases">
        <title>Gracilibacillus sp. isolated from saltern.</title>
        <authorList>
            <person name="Won M."/>
            <person name="Lee C.-M."/>
            <person name="Woen H.-Y."/>
            <person name="Kwon S.-W."/>
        </authorList>
    </citation>
    <scope>NUCLEOTIDE SEQUENCE [LARGE SCALE GENOMIC DNA]</scope>
    <source>
        <strain evidence="5 6">SSPM10-3</strain>
    </source>
</reference>
<dbReference type="Proteomes" id="UP000831537">
    <property type="component" value="Chromosome"/>
</dbReference>
<keyword evidence="3" id="KW-0804">Transcription</keyword>
<evidence type="ECO:0000259" key="4">
    <source>
        <dbReference type="PROSITE" id="PS01124"/>
    </source>
</evidence>
<accession>A0ABY4GRV4</accession>
<evidence type="ECO:0000313" key="6">
    <source>
        <dbReference type="Proteomes" id="UP000831537"/>
    </source>
</evidence>